<feature type="transmembrane region" description="Helical" evidence="1">
    <location>
        <begin position="75"/>
        <end position="98"/>
    </location>
</feature>
<protein>
    <submittedName>
        <fullName evidence="2">Uncharacterized protein</fullName>
    </submittedName>
</protein>
<organism evidence="2 3">
    <name type="scientific">Gemmata massiliana</name>
    <dbReference type="NCBI Taxonomy" id="1210884"/>
    <lineage>
        <taxon>Bacteria</taxon>
        <taxon>Pseudomonadati</taxon>
        <taxon>Planctomycetota</taxon>
        <taxon>Planctomycetia</taxon>
        <taxon>Gemmatales</taxon>
        <taxon>Gemmataceae</taxon>
        <taxon>Gemmata</taxon>
    </lineage>
</organism>
<evidence type="ECO:0000313" key="3">
    <source>
        <dbReference type="Proteomes" id="UP000464178"/>
    </source>
</evidence>
<keyword evidence="1" id="KW-0472">Membrane</keyword>
<dbReference type="RefSeq" id="WP_052557507.1">
    <property type="nucleotide sequence ID" value="NZ_LR593886.1"/>
</dbReference>
<keyword evidence="3" id="KW-1185">Reference proteome</keyword>
<proteinExistence type="predicted"/>
<keyword evidence="1" id="KW-1133">Transmembrane helix</keyword>
<dbReference type="Proteomes" id="UP000464178">
    <property type="component" value="Chromosome"/>
</dbReference>
<evidence type="ECO:0000256" key="1">
    <source>
        <dbReference type="SAM" id="Phobius"/>
    </source>
</evidence>
<name>A0A6P2D201_9BACT</name>
<sequence>MTELCRCWSCKGQLEPAQQLRFLVETDNLDNPAYLSHIRALPSVKGRPIPVCKACQAQIEAAPRRPVVKLQPKPVAVSGLLGALGALSVGLLISGLFAPRG</sequence>
<accession>A0A6P2D201</accession>
<evidence type="ECO:0000313" key="2">
    <source>
        <dbReference type="EMBL" id="VTR93462.1"/>
    </source>
</evidence>
<keyword evidence="1" id="KW-0812">Transmembrane</keyword>
<dbReference type="AlphaFoldDB" id="A0A6P2D201"/>
<gene>
    <name evidence="2" type="ORF">SOIL9_42520</name>
</gene>
<reference evidence="2 3" key="1">
    <citation type="submission" date="2019-05" db="EMBL/GenBank/DDBJ databases">
        <authorList>
            <consortium name="Science for Life Laboratories"/>
        </authorList>
    </citation>
    <scope>NUCLEOTIDE SEQUENCE [LARGE SCALE GENOMIC DNA]</scope>
    <source>
        <strain evidence="2">Soil9</strain>
    </source>
</reference>
<dbReference type="KEGG" id="gms:SOIL9_42520"/>
<dbReference type="EMBL" id="LR593886">
    <property type="protein sequence ID" value="VTR93462.1"/>
    <property type="molecule type" value="Genomic_DNA"/>
</dbReference>